<comment type="caution">
    <text evidence="1">The sequence shown here is derived from an EMBL/GenBank/DDBJ whole genome shotgun (WGS) entry which is preliminary data.</text>
</comment>
<proteinExistence type="predicted"/>
<evidence type="ECO:0000313" key="2">
    <source>
        <dbReference type="Proteomes" id="UP000789702"/>
    </source>
</evidence>
<sequence length="488" mass="56239">MVKLIVNEKSYGEITLDCQTLSEAYDQIIKLDSDDSRYKLFFIFNNEEVGKIKLGPRDKLLSSDIKISDIISKENELYVERKLLITIYDGKRIKKFASINKLNSNLSDIRDELIEKKIVSPNFIFLREDSKKENLQEVCLEFEKSITLGDILKNDVIRVLSEKSITLGDILKNDVIRVLSDKSSSKLSSIEASNASLSQVDHVKQNIDIYKLDYGLSFTREGVKFGNHQSFDFIQPVKFSISNNSDSFVAELLATKRINDFFIIINQVDVSRIEDLPSELQTLLKYDDQYLNKGNICFTVVNQRIELHMRKEFIKPSKEFKNAVDRAINGTDPYLKLKNVFAIFGNFVAQRVILGHKLFNYTEIDYAEIDNIKNDKIEWTTIDNFRNISKSLEGMMMYINKNDGFLTPKGQVIGRNEFDSLIESFYNNNANLQAVCYGNLVAIYEIFEEPICSRIKSILKTHEHDYSLLKTLGSIEDDMLKTYHPLSK</sequence>
<dbReference type="Proteomes" id="UP000789702">
    <property type="component" value="Unassembled WGS sequence"/>
</dbReference>
<reference evidence="1" key="1">
    <citation type="submission" date="2021-06" db="EMBL/GenBank/DDBJ databases">
        <authorList>
            <person name="Kallberg Y."/>
            <person name="Tangrot J."/>
            <person name="Rosling A."/>
        </authorList>
    </citation>
    <scope>NUCLEOTIDE SEQUENCE</scope>
    <source>
        <strain evidence="1">IL203A</strain>
    </source>
</reference>
<keyword evidence="2" id="KW-1185">Reference proteome</keyword>
<dbReference type="EMBL" id="CAJVPU010019079">
    <property type="protein sequence ID" value="CAG8669636.1"/>
    <property type="molecule type" value="Genomic_DNA"/>
</dbReference>
<name>A0ACA9NQK1_9GLOM</name>
<accession>A0ACA9NQK1</accession>
<feature type="non-terminal residue" evidence="1">
    <location>
        <position position="488"/>
    </location>
</feature>
<protein>
    <submittedName>
        <fullName evidence="1">252_t:CDS:1</fullName>
    </submittedName>
</protein>
<gene>
    <name evidence="1" type="ORF">DHETER_LOCUS10125</name>
</gene>
<evidence type="ECO:0000313" key="1">
    <source>
        <dbReference type="EMBL" id="CAG8669636.1"/>
    </source>
</evidence>
<organism evidence="1 2">
    <name type="scientific">Dentiscutata heterogama</name>
    <dbReference type="NCBI Taxonomy" id="1316150"/>
    <lineage>
        <taxon>Eukaryota</taxon>
        <taxon>Fungi</taxon>
        <taxon>Fungi incertae sedis</taxon>
        <taxon>Mucoromycota</taxon>
        <taxon>Glomeromycotina</taxon>
        <taxon>Glomeromycetes</taxon>
        <taxon>Diversisporales</taxon>
        <taxon>Gigasporaceae</taxon>
        <taxon>Dentiscutata</taxon>
    </lineage>
</organism>